<comment type="similarity">
    <text evidence="1">Belongs to the DinB family.</text>
</comment>
<dbReference type="Pfam" id="PF05163">
    <property type="entry name" value="DinB"/>
    <property type="match status" value="1"/>
</dbReference>
<protein>
    <submittedName>
        <fullName evidence="4">Damage-inducible protein DinB</fullName>
    </submittedName>
</protein>
<evidence type="ECO:0000256" key="1">
    <source>
        <dbReference type="ARBA" id="ARBA00008635"/>
    </source>
</evidence>
<organism evidence="4 7">
    <name type="scientific">Teichococcus wenyumeiae</name>
    <dbReference type="NCBI Taxonomy" id="2478470"/>
    <lineage>
        <taxon>Bacteria</taxon>
        <taxon>Pseudomonadati</taxon>
        <taxon>Pseudomonadota</taxon>
        <taxon>Alphaproteobacteria</taxon>
        <taxon>Acetobacterales</taxon>
        <taxon>Roseomonadaceae</taxon>
        <taxon>Roseomonas</taxon>
    </lineage>
</organism>
<dbReference type="AlphaFoldDB" id="A0A3A9JHM2"/>
<reference evidence="4 7" key="1">
    <citation type="submission" date="2018-09" db="EMBL/GenBank/DDBJ databases">
        <title>Roseomonas sp. nov., isolated from feces of Tibetan antelopes in the Qinghai-Tibet plateau, China.</title>
        <authorList>
            <person name="Tian Z."/>
        </authorList>
    </citation>
    <scope>NUCLEOTIDE SEQUENCE [LARGE SCALE GENOMIC DNA]</scope>
    <source>
        <strain evidence="5 6">Z23</strain>
        <strain evidence="4 7">Z24</strain>
    </source>
</reference>
<name>A0A3A9JHM2_9PROT</name>
<evidence type="ECO:0000256" key="2">
    <source>
        <dbReference type="ARBA" id="ARBA00022723"/>
    </source>
</evidence>
<dbReference type="Gene3D" id="1.20.120.450">
    <property type="entry name" value="dinb family like domain"/>
    <property type="match status" value="1"/>
</dbReference>
<evidence type="ECO:0000313" key="6">
    <source>
        <dbReference type="Proteomes" id="UP000274097"/>
    </source>
</evidence>
<evidence type="ECO:0000313" key="5">
    <source>
        <dbReference type="EMBL" id="RMI20371.1"/>
    </source>
</evidence>
<dbReference type="Proteomes" id="UP000274097">
    <property type="component" value="Unassembled WGS sequence"/>
</dbReference>
<dbReference type="PANTHER" id="PTHR37302:SF1">
    <property type="entry name" value="PROTEIN DINB"/>
    <property type="match status" value="1"/>
</dbReference>
<comment type="caution">
    <text evidence="4">The sequence shown here is derived from an EMBL/GenBank/DDBJ whole genome shotgun (WGS) entry which is preliminary data.</text>
</comment>
<accession>A0A3A9JHM2</accession>
<dbReference type="InParanoid" id="A0A3A9JHM2"/>
<dbReference type="OrthoDB" id="9807509at2"/>
<dbReference type="GO" id="GO:0046872">
    <property type="term" value="F:metal ion binding"/>
    <property type="evidence" value="ECO:0007669"/>
    <property type="project" value="UniProtKB-KW"/>
</dbReference>
<evidence type="ECO:0000313" key="4">
    <source>
        <dbReference type="EMBL" id="RKK04233.1"/>
    </source>
</evidence>
<gene>
    <name evidence="4" type="ORF">D6Z83_10455</name>
    <name evidence="5" type="ORF">EBE87_16330</name>
</gene>
<dbReference type="Proteomes" id="UP000278036">
    <property type="component" value="Unassembled WGS sequence"/>
</dbReference>
<dbReference type="EMBL" id="RFLX01000012">
    <property type="protein sequence ID" value="RMI20371.1"/>
    <property type="molecule type" value="Genomic_DNA"/>
</dbReference>
<dbReference type="InterPro" id="IPR034660">
    <property type="entry name" value="DinB/YfiT-like"/>
</dbReference>
<dbReference type="SUPFAM" id="SSF109854">
    <property type="entry name" value="DinB/YfiT-like putative metalloenzymes"/>
    <property type="match status" value="1"/>
</dbReference>
<feature type="binding site" evidence="3">
    <location>
        <position position="50"/>
    </location>
    <ligand>
        <name>a divalent metal cation</name>
        <dbReference type="ChEBI" id="CHEBI:60240"/>
    </ligand>
</feature>
<feature type="binding site" evidence="3">
    <location>
        <position position="141"/>
    </location>
    <ligand>
        <name>a divalent metal cation</name>
        <dbReference type="ChEBI" id="CHEBI:60240"/>
    </ligand>
</feature>
<evidence type="ECO:0000313" key="7">
    <source>
        <dbReference type="Proteomes" id="UP000278036"/>
    </source>
</evidence>
<keyword evidence="2 3" id="KW-0479">Metal-binding</keyword>
<dbReference type="RefSeq" id="WP_120638260.1">
    <property type="nucleotide sequence ID" value="NZ_RAQU01000050.1"/>
</dbReference>
<feature type="binding site" evidence="3">
    <location>
        <position position="137"/>
    </location>
    <ligand>
        <name>a divalent metal cation</name>
        <dbReference type="ChEBI" id="CHEBI:60240"/>
    </ligand>
</feature>
<sequence length="166" mass="18342">MITPAWCQMMAAYNAEMNSRFYAAAARLPDAVRRREEGAFFGSLHRTLCHLVWADMAWMARFDGGPPPQVGLAESPEMIADFEALREARTATDARVAAWAGAVEEATLAGTLRWYSQSAARDLERPMALAVTHLFLHQNHHRGQAHALLTRAGKDPGVTDLPFVLP</sequence>
<dbReference type="PANTHER" id="PTHR37302">
    <property type="entry name" value="SLR1116 PROTEIN"/>
    <property type="match status" value="1"/>
</dbReference>
<proteinExistence type="inferred from homology"/>
<keyword evidence="6" id="KW-1185">Reference proteome</keyword>
<dbReference type="EMBL" id="RAQU01000050">
    <property type="protein sequence ID" value="RKK04233.1"/>
    <property type="molecule type" value="Genomic_DNA"/>
</dbReference>
<evidence type="ECO:0000256" key="3">
    <source>
        <dbReference type="PIRSR" id="PIRSR607837-1"/>
    </source>
</evidence>
<dbReference type="InterPro" id="IPR007837">
    <property type="entry name" value="DinB"/>
</dbReference>